<dbReference type="InterPro" id="IPR036305">
    <property type="entry name" value="RGS_sf"/>
</dbReference>
<gene>
    <name evidence="3" type="ORF">C1645_770383</name>
</gene>
<dbReference type="OrthoDB" id="5584247at2759"/>
<sequence length="488" mass="55985">MEGYDKNEAFLLSKHSSNASLPVPKLAFGAGNNQKHRNNTFQEFSPTSSSQQHKDQFSRLQRSSKEIILEEYTEEKLNGTGTGAEEKDFHHKTSSFMSDNVIMSDGSLFPSLDKVLMNKSGSPLSQYNFYAYLRHVWHGEENLNFWLDVVTHENLFESWREYQNYIKKARERRQSESATSRRGKDNEGGDTGVEGDDEDEGDYEEEVVNWGPSHDYNDSNSSTEGTVTPSVAPSTIDSKNPVVKNNHHFSSSNRFAGAFYDDGGNGKNNYEITVSSEDRVSLDYKQPEIVKRVNEEDLAKSSLNIYKKYGHMNILPEENRITMQDLIERQGRFNPVVFSSAKSYVYHIMNVIYFPKFIQSAIDMNLTHIHAIIALPLGILALTFGLALELYYIFMGYENRLLRLWGFLPIWLGWILLQTAATRFLPPLILFGVSEHKLFRFHKIKERSILYQHRKRALTFMMWNTLAAIITVGILIAIPPIALYDARR</sequence>
<dbReference type="AlphaFoldDB" id="A0A397SX82"/>
<feature type="region of interest" description="Disordered" evidence="1">
    <location>
        <begin position="170"/>
        <end position="242"/>
    </location>
</feature>
<evidence type="ECO:0008006" key="5">
    <source>
        <dbReference type="Google" id="ProtNLM"/>
    </source>
</evidence>
<keyword evidence="2" id="KW-0472">Membrane</keyword>
<evidence type="ECO:0000256" key="1">
    <source>
        <dbReference type="SAM" id="MobiDB-lite"/>
    </source>
</evidence>
<feature type="region of interest" description="Disordered" evidence="1">
    <location>
        <begin position="20"/>
        <end position="56"/>
    </location>
</feature>
<feature type="transmembrane region" description="Helical" evidence="2">
    <location>
        <begin position="369"/>
        <end position="394"/>
    </location>
</feature>
<dbReference type="GO" id="GO:0005886">
    <property type="term" value="C:plasma membrane"/>
    <property type="evidence" value="ECO:0007669"/>
    <property type="project" value="TreeGrafter"/>
</dbReference>
<keyword evidence="2" id="KW-1133">Transmembrane helix</keyword>
<organism evidence="3 4">
    <name type="scientific">Glomus cerebriforme</name>
    <dbReference type="NCBI Taxonomy" id="658196"/>
    <lineage>
        <taxon>Eukaryota</taxon>
        <taxon>Fungi</taxon>
        <taxon>Fungi incertae sedis</taxon>
        <taxon>Mucoromycota</taxon>
        <taxon>Glomeromycotina</taxon>
        <taxon>Glomeromycetes</taxon>
        <taxon>Glomerales</taxon>
        <taxon>Glomeraceae</taxon>
        <taxon>Glomus</taxon>
    </lineage>
</organism>
<feature type="compositionally biased region" description="Polar residues" evidence="1">
    <location>
        <begin position="218"/>
        <end position="238"/>
    </location>
</feature>
<dbReference type="InterPro" id="IPR044926">
    <property type="entry name" value="RGS_subdomain_2"/>
</dbReference>
<dbReference type="Proteomes" id="UP000265703">
    <property type="component" value="Unassembled WGS sequence"/>
</dbReference>
<dbReference type="PANTHER" id="PTHR13155">
    <property type="entry name" value="A-KINASE ANCHOR PROTEINS"/>
    <property type="match status" value="1"/>
</dbReference>
<keyword evidence="4" id="KW-1185">Reference proteome</keyword>
<accession>A0A397SX82</accession>
<dbReference type="PANTHER" id="PTHR13155:SF1">
    <property type="entry name" value="A-KINASE ANCHOR PROTEIN 10, MITOCHONDRIAL"/>
    <property type="match status" value="1"/>
</dbReference>
<reference evidence="3 4" key="1">
    <citation type="submission" date="2018-06" db="EMBL/GenBank/DDBJ databases">
        <title>Comparative genomics reveals the genomic features of Rhizophagus irregularis, R. cerebriforme, R. diaphanum and Gigaspora rosea, and their symbiotic lifestyle signature.</title>
        <authorList>
            <person name="Morin E."/>
            <person name="San Clemente H."/>
            <person name="Chen E.C.H."/>
            <person name="De La Providencia I."/>
            <person name="Hainaut M."/>
            <person name="Kuo A."/>
            <person name="Kohler A."/>
            <person name="Murat C."/>
            <person name="Tang N."/>
            <person name="Roy S."/>
            <person name="Loubradou J."/>
            <person name="Henrissat B."/>
            <person name="Grigoriev I.V."/>
            <person name="Corradi N."/>
            <person name="Roux C."/>
            <person name="Martin F.M."/>
        </authorList>
    </citation>
    <scope>NUCLEOTIDE SEQUENCE [LARGE SCALE GENOMIC DNA]</scope>
    <source>
        <strain evidence="3 4">DAOM 227022</strain>
    </source>
</reference>
<dbReference type="SUPFAM" id="SSF48097">
    <property type="entry name" value="Regulator of G-protein signaling, RGS"/>
    <property type="match status" value="1"/>
</dbReference>
<feature type="compositionally biased region" description="Acidic residues" evidence="1">
    <location>
        <begin position="193"/>
        <end position="207"/>
    </location>
</feature>
<dbReference type="InterPro" id="IPR052246">
    <property type="entry name" value="Cell_Polariz_PKAAnc"/>
</dbReference>
<feature type="transmembrane region" description="Helical" evidence="2">
    <location>
        <begin position="460"/>
        <end position="482"/>
    </location>
</feature>
<dbReference type="EMBL" id="QKYT01000186">
    <property type="protein sequence ID" value="RIA90272.1"/>
    <property type="molecule type" value="Genomic_DNA"/>
</dbReference>
<feature type="compositionally biased region" description="Polar residues" evidence="1">
    <location>
        <begin position="39"/>
        <end position="51"/>
    </location>
</feature>
<comment type="caution">
    <text evidence="3">The sequence shown here is derived from an EMBL/GenBank/DDBJ whole genome shotgun (WGS) entry which is preliminary data.</text>
</comment>
<dbReference type="GO" id="GO:0008104">
    <property type="term" value="P:intracellular protein localization"/>
    <property type="evidence" value="ECO:0007669"/>
    <property type="project" value="TreeGrafter"/>
</dbReference>
<protein>
    <recommendedName>
        <fullName evidence="5">RGS domain-containing protein</fullName>
    </recommendedName>
</protein>
<evidence type="ECO:0000313" key="3">
    <source>
        <dbReference type="EMBL" id="RIA90272.1"/>
    </source>
</evidence>
<evidence type="ECO:0000256" key="2">
    <source>
        <dbReference type="SAM" id="Phobius"/>
    </source>
</evidence>
<name>A0A397SX82_9GLOM</name>
<keyword evidence="2" id="KW-0812">Transmembrane</keyword>
<dbReference type="Gene3D" id="1.10.167.10">
    <property type="entry name" value="Regulator of G-protein Signalling 4, domain 2"/>
    <property type="match status" value="1"/>
</dbReference>
<feature type="transmembrane region" description="Helical" evidence="2">
    <location>
        <begin position="401"/>
        <end position="417"/>
    </location>
</feature>
<proteinExistence type="predicted"/>
<evidence type="ECO:0000313" key="4">
    <source>
        <dbReference type="Proteomes" id="UP000265703"/>
    </source>
</evidence>